<feature type="region of interest" description="Disordered" evidence="1">
    <location>
        <begin position="1"/>
        <end position="63"/>
    </location>
</feature>
<name>A0A183EI66_9BILA</name>
<dbReference type="EMBL" id="UYRT01090846">
    <property type="protein sequence ID" value="VDN36507.1"/>
    <property type="molecule type" value="Genomic_DNA"/>
</dbReference>
<dbReference type="OrthoDB" id="5826231at2759"/>
<evidence type="ECO:0000313" key="3">
    <source>
        <dbReference type="Proteomes" id="UP000271098"/>
    </source>
</evidence>
<reference evidence="2 3" key="2">
    <citation type="submission" date="2018-11" db="EMBL/GenBank/DDBJ databases">
        <authorList>
            <consortium name="Pathogen Informatics"/>
        </authorList>
    </citation>
    <scope>NUCLEOTIDE SEQUENCE [LARGE SCALE GENOMIC DNA]</scope>
</reference>
<evidence type="ECO:0000313" key="2">
    <source>
        <dbReference type="EMBL" id="VDN36507.1"/>
    </source>
</evidence>
<evidence type="ECO:0000256" key="1">
    <source>
        <dbReference type="SAM" id="MobiDB-lite"/>
    </source>
</evidence>
<feature type="compositionally biased region" description="Low complexity" evidence="1">
    <location>
        <begin position="17"/>
        <end position="33"/>
    </location>
</feature>
<gene>
    <name evidence="2" type="ORF">GPUH_LOCUS20658</name>
</gene>
<proteinExistence type="predicted"/>
<dbReference type="AlphaFoldDB" id="A0A183EI66"/>
<reference evidence="4" key="1">
    <citation type="submission" date="2016-06" db="UniProtKB">
        <authorList>
            <consortium name="WormBaseParasite"/>
        </authorList>
    </citation>
    <scope>IDENTIFICATION</scope>
</reference>
<keyword evidence="3" id="KW-1185">Reference proteome</keyword>
<organism evidence="4">
    <name type="scientific">Gongylonema pulchrum</name>
    <dbReference type="NCBI Taxonomy" id="637853"/>
    <lineage>
        <taxon>Eukaryota</taxon>
        <taxon>Metazoa</taxon>
        <taxon>Ecdysozoa</taxon>
        <taxon>Nematoda</taxon>
        <taxon>Chromadorea</taxon>
        <taxon>Rhabditida</taxon>
        <taxon>Spirurina</taxon>
        <taxon>Spiruromorpha</taxon>
        <taxon>Spiruroidea</taxon>
        <taxon>Gongylonematidae</taxon>
        <taxon>Gongylonema</taxon>
    </lineage>
</organism>
<sequence>MEHQYTYQQRRSRSQPRLHQQQQQQQPSPAYRSPDLDYPASGAGGSYFGASGSAGYFGGESRPWRSRSLDNRRDWVVSSDYGFPAGGPDDRYTTGGTVKQHHQQHQQRNYDYQPYLSVSTVPTAGYRGTYDGRRGNDPYFDVAAAPYSPRSVPPESDWDALDRSIRNYREDPGAAQIAATMRRSKAQSGIVAREEVEFGVDQGATSANYYRGGGGSSSHQQEFYGPTAATMPEVGSGTMRGRTIARGGGNMRYGPEMEQKYYKLRCCCLSFRWPPWALEEVEPPQPMYRRT</sequence>
<dbReference type="WBParaSite" id="GPUH_0002068201-mRNA-1">
    <property type="protein sequence ID" value="GPUH_0002068201-mRNA-1"/>
    <property type="gene ID" value="GPUH_0002068201"/>
</dbReference>
<evidence type="ECO:0000313" key="4">
    <source>
        <dbReference type="WBParaSite" id="GPUH_0002068201-mRNA-1"/>
    </source>
</evidence>
<accession>A0A183EI66</accession>
<protein>
    <submittedName>
        <fullName evidence="2 4">Uncharacterized protein</fullName>
    </submittedName>
</protein>
<dbReference type="Proteomes" id="UP000271098">
    <property type="component" value="Unassembled WGS sequence"/>
</dbReference>